<organism evidence="7 8">
    <name type="scientific">Aromia moschata</name>
    <dbReference type="NCBI Taxonomy" id="1265417"/>
    <lineage>
        <taxon>Eukaryota</taxon>
        <taxon>Metazoa</taxon>
        <taxon>Ecdysozoa</taxon>
        <taxon>Arthropoda</taxon>
        <taxon>Hexapoda</taxon>
        <taxon>Insecta</taxon>
        <taxon>Pterygota</taxon>
        <taxon>Neoptera</taxon>
        <taxon>Endopterygota</taxon>
        <taxon>Coleoptera</taxon>
        <taxon>Polyphaga</taxon>
        <taxon>Cucujiformia</taxon>
        <taxon>Chrysomeloidea</taxon>
        <taxon>Cerambycidae</taxon>
        <taxon>Cerambycinae</taxon>
        <taxon>Callichromatini</taxon>
        <taxon>Aromia</taxon>
    </lineage>
</organism>
<evidence type="ECO:0000256" key="1">
    <source>
        <dbReference type="ARBA" id="ARBA00022723"/>
    </source>
</evidence>
<dbReference type="EMBL" id="JAPWTK010000010">
    <property type="protein sequence ID" value="KAJ8960045.1"/>
    <property type="molecule type" value="Genomic_DNA"/>
</dbReference>
<keyword evidence="1" id="KW-0479">Metal-binding</keyword>
<evidence type="ECO:0000313" key="7">
    <source>
        <dbReference type="EMBL" id="KAJ8960045.1"/>
    </source>
</evidence>
<dbReference type="InterPro" id="IPR026516">
    <property type="entry name" value="THAP1/10"/>
</dbReference>
<dbReference type="InterPro" id="IPR038441">
    <property type="entry name" value="THAP_Znf_sf"/>
</dbReference>
<sequence>MATHGYYCCVDGCHVNSRDTLAFFRFPKNFERCSQWKRILGFVGDHKYANLSAEEAYTRIRICTNHFDERSYTSSRKRLVNTAIPKLPTLNASDVQGNKMQSPKPDYPSRIKCTNASVQTNIQQDNID</sequence>
<feature type="domain" description="THAP-type" evidence="6">
    <location>
        <begin position="1"/>
        <end position="88"/>
    </location>
</feature>
<feature type="non-terminal residue" evidence="7">
    <location>
        <position position="128"/>
    </location>
</feature>
<evidence type="ECO:0000256" key="5">
    <source>
        <dbReference type="PROSITE-ProRule" id="PRU00309"/>
    </source>
</evidence>
<protein>
    <recommendedName>
        <fullName evidence="6">THAP-type domain-containing protein</fullName>
    </recommendedName>
</protein>
<dbReference type="SUPFAM" id="SSF57716">
    <property type="entry name" value="Glucocorticoid receptor-like (DNA-binding domain)"/>
    <property type="match status" value="1"/>
</dbReference>
<dbReference type="Gene3D" id="6.20.210.20">
    <property type="entry name" value="THAP domain"/>
    <property type="match status" value="1"/>
</dbReference>
<dbReference type="GO" id="GO:0008270">
    <property type="term" value="F:zinc ion binding"/>
    <property type="evidence" value="ECO:0007669"/>
    <property type="project" value="UniProtKB-KW"/>
</dbReference>
<reference evidence="7" key="1">
    <citation type="journal article" date="2023" name="Insect Mol. Biol.">
        <title>Genome sequencing provides insights into the evolution of gene families encoding plant cell wall-degrading enzymes in longhorned beetles.</title>
        <authorList>
            <person name="Shin N.R."/>
            <person name="Okamura Y."/>
            <person name="Kirsch R."/>
            <person name="Pauchet Y."/>
        </authorList>
    </citation>
    <scope>NUCLEOTIDE SEQUENCE</scope>
    <source>
        <strain evidence="7">AMC_N1</strain>
    </source>
</reference>
<dbReference type="PANTHER" id="PTHR46600:SF11">
    <property type="entry name" value="THAP DOMAIN-CONTAINING PROTEIN 10"/>
    <property type="match status" value="1"/>
</dbReference>
<dbReference type="Proteomes" id="UP001162162">
    <property type="component" value="Unassembled WGS sequence"/>
</dbReference>
<dbReference type="SMART" id="SM00692">
    <property type="entry name" value="DM3"/>
    <property type="match status" value="1"/>
</dbReference>
<dbReference type="SMART" id="SM00980">
    <property type="entry name" value="THAP"/>
    <property type="match status" value="1"/>
</dbReference>
<evidence type="ECO:0000256" key="4">
    <source>
        <dbReference type="ARBA" id="ARBA00023125"/>
    </source>
</evidence>
<keyword evidence="4 5" id="KW-0238">DNA-binding</keyword>
<proteinExistence type="predicted"/>
<dbReference type="GO" id="GO:0043565">
    <property type="term" value="F:sequence-specific DNA binding"/>
    <property type="evidence" value="ECO:0007669"/>
    <property type="project" value="InterPro"/>
</dbReference>
<keyword evidence="2 5" id="KW-0863">Zinc-finger</keyword>
<dbReference type="InterPro" id="IPR006612">
    <property type="entry name" value="THAP_Znf"/>
</dbReference>
<dbReference type="AlphaFoldDB" id="A0AAV8Z928"/>
<evidence type="ECO:0000259" key="6">
    <source>
        <dbReference type="PROSITE" id="PS50950"/>
    </source>
</evidence>
<comment type="caution">
    <text evidence="7">The sequence shown here is derived from an EMBL/GenBank/DDBJ whole genome shotgun (WGS) entry which is preliminary data.</text>
</comment>
<accession>A0AAV8Z928</accession>
<dbReference type="PANTHER" id="PTHR46600">
    <property type="entry name" value="THAP DOMAIN-CONTAINING"/>
    <property type="match status" value="1"/>
</dbReference>
<evidence type="ECO:0000313" key="8">
    <source>
        <dbReference type="Proteomes" id="UP001162162"/>
    </source>
</evidence>
<name>A0AAV8Z928_9CUCU</name>
<keyword evidence="8" id="KW-1185">Reference proteome</keyword>
<dbReference type="PROSITE" id="PS50950">
    <property type="entry name" value="ZF_THAP"/>
    <property type="match status" value="1"/>
</dbReference>
<evidence type="ECO:0000256" key="3">
    <source>
        <dbReference type="ARBA" id="ARBA00022833"/>
    </source>
</evidence>
<dbReference type="Pfam" id="PF05485">
    <property type="entry name" value="THAP"/>
    <property type="match status" value="1"/>
</dbReference>
<gene>
    <name evidence="7" type="ORF">NQ318_009482</name>
</gene>
<keyword evidence="3" id="KW-0862">Zinc</keyword>
<evidence type="ECO:0000256" key="2">
    <source>
        <dbReference type="ARBA" id="ARBA00022771"/>
    </source>
</evidence>